<dbReference type="RefSeq" id="WP_036254230.1">
    <property type="nucleotide sequence ID" value="NZ_CAKMHU010000002.1"/>
</dbReference>
<dbReference type="Pfam" id="PF10122">
    <property type="entry name" value="Zn_ribbon_Com"/>
    <property type="match status" value="1"/>
</dbReference>
<evidence type="ECO:0000313" key="1">
    <source>
        <dbReference type="EMBL" id="SNU95558.1"/>
    </source>
</evidence>
<accession>A0A239TEI1</accession>
<gene>
    <name evidence="1" type="ORF">SAMEA4364220_00434</name>
</gene>
<keyword evidence="2" id="KW-1185">Reference proteome</keyword>
<dbReference type="GeneID" id="78506467"/>
<protein>
    <submittedName>
        <fullName evidence="1">Mu-like prophage protein Com</fullName>
    </submittedName>
</protein>
<proteinExistence type="predicted"/>
<organism evidence="1 2">
    <name type="scientific">Megamonas hypermegale</name>
    <dbReference type="NCBI Taxonomy" id="158847"/>
    <lineage>
        <taxon>Bacteria</taxon>
        <taxon>Bacillati</taxon>
        <taxon>Bacillota</taxon>
        <taxon>Negativicutes</taxon>
        <taxon>Selenomonadales</taxon>
        <taxon>Selenomonadaceae</taxon>
        <taxon>Megamonas</taxon>
    </lineage>
</organism>
<sequence>MQNIVFKTEMNGTDFADEDTELTRKEIKKLPEVRCKVCNRLLFLGKVQYVEIKCPKCNKIQKVGRRINDICIKDDFRGE</sequence>
<evidence type="ECO:0000313" key="2">
    <source>
        <dbReference type="Proteomes" id="UP000215383"/>
    </source>
</evidence>
<dbReference type="Proteomes" id="UP000215383">
    <property type="component" value="Chromosome 1"/>
</dbReference>
<reference evidence="1 2" key="1">
    <citation type="submission" date="2017-06" db="EMBL/GenBank/DDBJ databases">
        <authorList>
            <consortium name="Pathogen Informatics"/>
        </authorList>
    </citation>
    <scope>NUCLEOTIDE SEQUENCE [LARGE SCALE GENOMIC DNA]</scope>
    <source>
        <strain evidence="1 2">NCTC10570</strain>
    </source>
</reference>
<name>A0A239TEI1_9FIRM</name>
<dbReference type="AlphaFoldDB" id="A0A239TEI1"/>
<dbReference type="InterPro" id="IPR019294">
    <property type="entry name" value="Translation_reg_Com"/>
</dbReference>
<dbReference type="EMBL" id="LT906446">
    <property type="protein sequence ID" value="SNU95558.1"/>
    <property type="molecule type" value="Genomic_DNA"/>
</dbReference>